<proteinExistence type="predicted"/>
<keyword evidence="1" id="KW-0808">Transferase</keyword>
<evidence type="ECO:0000313" key="1">
    <source>
        <dbReference type="EMBL" id="KAJ2897593.1"/>
    </source>
</evidence>
<dbReference type="EC" id="2.3.2.26" evidence="1"/>
<accession>A0ACC1M6E9</accession>
<comment type="caution">
    <text evidence="1">The sequence shown here is derived from an EMBL/GenBank/DDBJ whole genome shotgun (WGS) entry which is preliminary data.</text>
</comment>
<keyword evidence="1" id="KW-0012">Acyltransferase</keyword>
<reference evidence="1" key="1">
    <citation type="submission" date="2022-07" db="EMBL/GenBank/DDBJ databases">
        <title>Phylogenomic reconstructions and comparative analyses of Kickxellomycotina fungi.</title>
        <authorList>
            <person name="Reynolds N.K."/>
            <person name="Stajich J.E."/>
            <person name="Barry K."/>
            <person name="Grigoriev I.V."/>
            <person name="Crous P."/>
            <person name="Smith M.E."/>
        </authorList>
    </citation>
    <scope>NUCLEOTIDE SEQUENCE</scope>
    <source>
        <strain evidence="1">CBS 190363</strain>
    </source>
</reference>
<keyword evidence="2" id="KW-1185">Reference proteome</keyword>
<sequence length="3318" mass="359131">MDVDAEGASPVAVSAVEPFVRTNLQNLSEVAVSFTMEAGDYIECMSNSLGLTAKDVDSAVTKKVGPALATVLVDFVLGMLELCRDVQQQRSEAGAQLVDQAMVIAMKTLVFARHRIYLKLRILVPFVESGGLKLFCTVLESMWTWAASLPPVADSTTTDTSTDSNARLHKVLDNVLESMLSILSFILDGEPVTECPEYLALCQEHESEVAWFRPGDFVVELRLQAMATLQFVWESPFLVSAGNMQIMGSFIGCLGPVLGAQHEASSQFTPSSSALRRAVGDNTTASAARERLREHYRDVFERRRGTHGMGPPMLTGSNMPVPSPLFDIPSDAAEGSAWSSIFGRPLNSATDAAATPPPASSSASAVVPNPEHVTELVSLGFTHERAEAALVRNFNSLARAANDLFSGDSVPPPLPNSETAEPNESDEEVEDTSPAAETQEAQDSESMAVDTAAAADSEPEPESASSSGAVGEASSQQESSVSSSKPSGVEPYNQPAWRAAKEIEEETHRVQLKLLRESLRASIAPQSIVIIDEMGEKAVTPIKGVLELVIVRKSESAPVVHQLLSAFVGLMEAAASGLSANDDARIEERLYSHAYLWAVLLSSMPQMDVMYPLVRPLGTPLIRALNAAAVVSGRKPKWLTTVLLVAELLLQRDAEPPKAKLDSKEEWNRAARRGLTKLPPSAAPVDDSIAPPVPSTSEADRVSQLFAEAFGGGSGMPIMSHGEGEDGTDSDDEEAAAPASNDDAGDEPKEPVNVEPVFGADEQRLELQRMATSFFAESSQVMQYSPAELNALLRLIVLMTRNPTYAVEFLDSGGLACVVRALRGVAAGDMPSMTASSAAAAKEKTALGFVNALMTIPKEELRELRQERTLVMHVLRHVVESKPVLKLHLENVIRDWYLSPQFSSSDIHAYANSTLVYALRDPELYTQVSVERNYMPSYNDEMRVHWMVLAWRSRQLLDEEEVDRFENMSMEEFTAGTASTKPEEEKEEGAAAATAEDSFLEYLAKKEKLPAYKPYELDPESERLACRVAEFIVEEILALRPASSALPPSVARAATTTSTSGDAPQQLPATPASKLRSSASYAGLAMSAHSVTPLIDDSPDTIAYRCYLMQSLSELVSSFPFALQAIFVARSAAAAGSTTAAAGLLSPRKGNSSNYSTALLATRQLALDHVVRAFRECLAVNSSNGNDVTYARLTSLAQLTLKLVIARPNVGMGGRVGRVSGDYPLHQKESPNTLKKMLLERGILDLLTAASSRLNLNHPQGREMLNLFLRPIEHLAKAAVKISREAVLEAWEESGQDKMPSSAVSAGGGSSRGGGGFNMDLLEDENALIGEDDDIPPDLYENSALGLYQNQRTAAGHDGGDPFDEDDLMEEDFEEELYDDDNSSVSDIDTEDEDMEEAMLLEEANGGGDNGDDDMDMDGSGGGVVVGVSGRSHGNDDDDDDDLSDSDDGSMSDGDVGDDDLDDDDSDSDDGGEGLDTDLEIDLDHRLSGRQRRHGQPSSVAAEFLAFEEDRMMAADERQADDFYGSDLDGQLEGNEEEGDAEGDDDEGAEGGWESELSDADLGMLEAIHHTLTHHAHRHHHHGHVHTRIASRDDNGAAAAAGEGADDVDDDDDNSGDSSSEDESRSESGDEPDMFSTDFPNTLEITMEANGGSAASAAAALQRATGLSALLMDTIAAARNAGGGGQGGSGAARRLNGLPVLGRLGRPLGGLNGGGSSGNPLLVRNGQDGLLDLSMPRLTGLNWSRLGGGGGGGGAHGPSMLHPLVDRGSAGPDRGDALQSRAERVTRSELRGPLRTTPDDVFGLGQALANQLSQFHSGGRRPAYTHHMIPGASSQREPRAWLDSGSSSSSEPVAAGVYGSSHVVLAQLVRMCRAVAAIEAFTPLATPERWQEEARMQPRASPNAYTMRIGAPILNRLVPEAIRQNLLRQRYQVERRRRLAEVDMQQRIEREAKEREESEAAAKKAQEEEEAAEAEEDDDEMEGHQSEGSNQENEAAEEAPAAPAAPAEPVFVVIDGERIDITDTGIDPEFLLALPDDLRMEVIEGRREEQRAEQQRQQSGGEREGAQASAAATDGGISQEFLDALPPEIRAEVLEQERIQRQLLDRDEMLRHMGRRTGAAAAGTGAASSSDDIAGGGTPTQAAAIESVIRDRMRIGMPGPSGSAGGGRWSFLQPPPPPPPPPAALAGSNGAGSSSAEALRLREKRRKKIASRDVGVQLLSRAELAALTRFIFLPNHALSGPLVSKIMLFVCENGRARSQFIQLMLAILDSNATTLEDVDAVIRHAIATSSQDPPPTLDLTQQQQPQVQSLLVGAESAFKLSDLHLTVPAYVPAQRSLEVLHALAAHNPRASMHFLVEHHHHHHHQQGKPSRMDSSSDDDTGGSKFPVVHLLRLLEKPLYYSQGNTVTELLMQLLSTITKPLGGMVRRSSLQGQEQPLPSALPVTESSADAPVAVSQATTSAAVQLPGIPDHALRAIVNVLAAGECTSRTFQHTLSLIQNLSHMTGVLSVITDELVRRASELSDEVCEEIDQLLSVLKEVAPNGDDTEADPAAVELSAEQMDRVRDITLGKFSPASSHQSRLLRLLMAIDYISTTVTRRLEDRRKASSAVPEEDVVAVATTMDVDSTSSVDEDLSQELMRLRSLSLSNDTHFVPLWEATSKCLRCTSASPELAHVATVLLPLIESFMVVYKPVLAEKSRAVAAIEAGSSSLQVSPASAVAPTSAGEAYFQNFTERHKKILNTLVRNNPGLLSGSFSLLVFNPHVLDFDNKRSYFYQRLHDDSSNNALGGNGGGRRGLLLGQGGGGGLGQQTLAGGQPPLAHSSFANGAPTPAALASASHAPASHQRPLGQALHLNVRRETVFEDSYHQFAGQSGEEIKRGRIHVKFRDEEGVDAGGVSREWFQALARQMFNPDYALFKPSAAGRVTYQPNPQSWVNPDHLQYFKFVGRIIGKAIVDQRVLDAYFTRSFYKHILGRKVDYRDMEAIDPSYYKSLEWILENDITGLLDETFSIEVDDFGQHRVVDLIPNGHDVGVTEENKAEYVRLVTLQRLYLAIKDQIKSFLTGFHDLIPRDLIQIFNEQELELLISGMPDIDVDDWRNNTEYHGGFNSGSAQIQWFWRAVRSFDQEERAKLLQFVTGTSKVPLEGFAHLQGNQGVQKFQIHKDFGAPTRLPTAHTCFNQLDMPLYESFEALRANLLLAISECSTGFGFVFKATLRQLRKVDDNIILRLNGTDTASHEDCLALFNALQTTYLQRRKAIDKCVGVLDRKLDDAAAANSSTGQTFSVKAQRDWVANERAVEDIVKRRSLDVLRSRCQFDIN</sequence>
<gene>
    <name evidence="1" type="primary">TOM1_1</name>
    <name evidence="1" type="ORF">IWW38_001671</name>
</gene>
<name>A0ACC1M6E9_9FUNG</name>
<dbReference type="Proteomes" id="UP001139981">
    <property type="component" value="Unassembled WGS sequence"/>
</dbReference>
<protein>
    <submittedName>
        <fullName evidence="1">E3 ubiquitin-protein ligase tom1</fullName>
        <ecNumber evidence="1">2.3.2.26</ecNumber>
    </submittedName>
</protein>
<dbReference type="EMBL" id="JANBVB010000108">
    <property type="protein sequence ID" value="KAJ2897593.1"/>
    <property type="molecule type" value="Genomic_DNA"/>
</dbReference>
<evidence type="ECO:0000313" key="2">
    <source>
        <dbReference type="Proteomes" id="UP001139981"/>
    </source>
</evidence>
<organism evidence="1 2">
    <name type="scientific">Coemansia aciculifera</name>
    <dbReference type="NCBI Taxonomy" id="417176"/>
    <lineage>
        <taxon>Eukaryota</taxon>
        <taxon>Fungi</taxon>
        <taxon>Fungi incertae sedis</taxon>
        <taxon>Zoopagomycota</taxon>
        <taxon>Kickxellomycotina</taxon>
        <taxon>Kickxellomycetes</taxon>
        <taxon>Kickxellales</taxon>
        <taxon>Kickxellaceae</taxon>
        <taxon>Coemansia</taxon>
    </lineage>
</organism>